<accession>A0AAV2TVP4</accession>
<dbReference type="Pfam" id="PF01457">
    <property type="entry name" value="Peptidase_M8"/>
    <property type="match status" value="1"/>
</dbReference>
<dbReference type="GO" id="GO:0004222">
    <property type="term" value="F:metalloendopeptidase activity"/>
    <property type="evidence" value="ECO:0007669"/>
    <property type="project" value="UniProtKB-UniRule"/>
</dbReference>
<dbReference type="GO" id="GO:0016020">
    <property type="term" value="C:membrane"/>
    <property type="evidence" value="ECO:0007669"/>
    <property type="project" value="InterPro"/>
</dbReference>
<keyword evidence="4 10" id="KW-0378">Hydrolase</keyword>
<dbReference type="GO" id="GO:0007155">
    <property type="term" value="P:cell adhesion"/>
    <property type="evidence" value="ECO:0007669"/>
    <property type="project" value="InterPro"/>
</dbReference>
<evidence type="ECO:0000256" key="7">
    <source>
        <dbReference type="ARBA" id="ARBA00039717"/>
    </source>
</evidence>
<dbReference type="PANTHER" id="PTHR10942">
    <property type="entry name" value="LEISHMANOLYSIN-LIKE PEPTIDASE"/>
    <property type="match status" value="1"/>
</dbReference>
<protein>
    <recommendedName>
        <fullName evidence="7 10">Leishmanolysin-like peptidase</fullName>
        <ecNumber evidence="10">3.4.24.-</ecNumber>
    </recommendedName>
</protein>
<evidence type="ECO:0000313" key="12">
    <source>
        <dbReference type="Proteomes" id="UP001497525"/>
    </source>
</evidence>
<dbReference type="SUPFAM" id="SSF55486">
    <property type="entry name" value="Metalloproteases ('zincins'), catalytic domain"/>
    <property type="match status" value="1"/>
</dbReference>
<evidence type="ECO:0000256" key="6">
    <source>
        <dbReference type="ARBA" id="ARBA00023049"/>
    </source>
</evidence>
<evidence type="ECO:0000256" key="3">
    <source>
        <dbReference type="ARBA" id="ARBA00022723"/>
    </source>
</evidence>
<dbReference type="PANTHER" id="PTHR10942:SF0">
    <property type="entry name" value="LEISHMANOLYSIN-LIKE PEPTIDASE"/>
    <property type="match status" value="1"/>
</dbReference>
<evidence type="ECO:0000256" key="1">
    <source>
        <dbReference type="ARBA" id="ARBA00005860"/>
    </source>
</evidence>
<sequence>MTVCGLWRQDLKEEMDELPYSRVKQRIDVKDRLTPSDEEAKAWNGIRIHPVYAGTLEKNKFAKELKEIAIEPALKIWQSVLRPKHRPPGNRILPRKCGNGGGEVTYEGELVCRYSCSSPLSCFDAELPPNVSQGCKIRQSRSIKTLSEDGADVGKFDLIITFHTAPSIRCSGAGAFASSCKISAYDNRPILGDVNICPPAWPRGRPDNYTRDVIIHEIGHVLGFNPASYAYFIDDAGHPRTKRLPDGTPDTPMISNFHIPSEDVMRTVVDRGESASGFYEIKNFLTVLPSVKEEARKHFNCTKLEGVLMSYDKRFSSFGGHFDTRAMQGDIMSAQPSADAVITPITLAFLKDTGWYHVNESVAQPMKWAKNAGCDFIQKPCDQVIKSRKAANLPLEPFCESTLLSFPSCLASGRYYGYCHDTVSGRLIRKWKVNKKNATSDAVDKQGADEEFETCPLLTVSNDFTIN</sequence>
<dbReference type="AlphaFoldDB" id="A0AAV2TVP4"/>
<keyword evidence="5 9" id="KW-0862">Zinc</keyword>
<dbReference type="Gene3D" id="3.10.170.20">
    <property type="match status" value="1"/>
</dbReference>
<reference evidence="11" key="1">
    <citation type="submission" date="2024-06" db="EMBL/GenBank/DDBJ databases">
        <authorList>
            <person name="Liu X."/>
            <person name="Lenzi L."/>
            <person name="Haldenby T S."/>
            <person name="Uol C."/>
        </authorList>
    </citation>
    <scope>NUCLEOTIDE SEQUENCE</scope>
</reference>
<gene>
    <name evidence="11" type="ORF">CDAUBV1_LOCUS15407</name>
</gene>
<evidence type="ECO:0000256" key="10">
    <source>
        <dbReference type="RuleBase" id="RU366077"/>
    </source>
</evidence>
<feature type="active site" evidence="8">
    <location>
        <position position="217"/>
    </location>
</feature>
<dbReference type="GO" id="GO:0046872">
    <property type="term" value="F:metal ion binding"/>
    <property type="evidence" value="ECO:0007669"/>
    <property type="project" value="UniProtKB-KW"/>
</dbReference>
<evidence type="ECO:0000256" key="5">
    <source>
        <dbReference type="ARBA" id="ARBA00022833"/>
    </source>
</evidence>
<dbReference type="EMBL" id="CAXLJL010000711">
    <property type="protein sequence ID" value="CAL5140236.1"/>
    <property type="molecule type" value="Genomic_DNA"/>
</dbReference>
<evidence type="ECO:0000256" key="9">
    <source>
        <dbReference type="PIRSR" id="PIRSR601577-2"/>
    </source>
</evidence>
<keyword evidence="3 9" id="KW-0479">Metal-binding</keyword>
<comment type="cofactor">
    <cofactor evidence="9 10">
        <name>Zn(2+)</name>
        <dbReference type="ChEBI" id="CHEBI:29105"/>
    </cofactor>
    <text evidence="9 10">Binds 1 zinc ion per subunit.</text>
</comment>
<keyword evidence="6 9" id="KW-0482">Metalloprotease</keyword>
<evidence type="ECO:0000256" key="8">
    <source>
        <dbReference type="PIRSR" id="PIRSR601577-1"/>
    </source>
</evidence>
<evidence type="ECO:0000256" key="2">
    <source>
        <dbReference type="ARBA" id="ARBA00022670"/>
    </source>
</evidence>
<comment type="caution">
    <text evidence="11">The sequence shown here is derived from an EMBL/GenBank/DDBJ whole genome shotgun (WGS) entry which is preliminary data.</text>
</comment>
<feature type="binding site" evidence="9">
    <location>
        <position position="321"/>
    </location>
    <ligand>
        <name>Zn(2+)</name>
        <dbReference type="ChEBI" id="CHEBI:29105"/>
        <note>catalytic</note>
    </ligand>
</feature>
<feature type="binding site" evidence="9">
    <location>
        <position position="216"/>
    </location>
    <ligand>
        <name>Zn(2+)</name>
        <dbReference type="ChEBI" id="CHEBI:29105"/>
        <note>catalytic</note>
    </ligand>
</feature>
<proteinExistence type="inferred from homology"/>
<organism evidence="11 12">
    <name type="scientific">Calicophoron daubneyi</name>
    <name type="common">Rumen fluke</name>
    <name type="synonym">Paramphistomum daubneyi</name>
    <dbReference type="NCBI Taxonomy" id="300641"/>
    <lineage>
        <taxon>Eukaryota</taxon>
        <taxon>Metazoa</taxon>
        <taxon>Spiralia</taxon>
        <taxon>Lophotrochozoa</taxon>
        <taxon>Platyhelminthes</taxon>
        <taxon>Trematoda</taxon>
        <taxon>Digenea</taxon>
        <taxon>Plagiorchiida</taxon>
        <taxon>Pronocephalata</taxon>
        <taxon>Paramphistomoidea</taxon>
        <taxon>Paramphistomidae</taxon>
        <taxon>Calicophoron</taxon>
    </lineage>
</organism>
<evidence type="ECO:0000256" key="4">
    <source>
        <dbReference type="ARBA" id="ARBA00022801"/>
    </source>
</evidence>
<evidence type="ECO:0000313" key="11">
    <source>
        <dbReference type="EMBL" id="CAL5140236.1"/>
    </source>
</evidence>
<dbReference type="GO" id="GO:0006508">
    <property type="term" value="P:proteolysis"/>
    <property type="evidence" value="ECO:0007669"/>
    <property type="project" value="UniProtKB-KW"/>
</dbReference>
<feature type="binding site" evidence="9">
    <location>
        <position position="220"/>
    </location>
    <ligand>
        <name>Zn(2+)</name>
        <dbReference type="ChEBI" id="CHEBI:29105"/>
        <note>catalytic</note>
    </ligand>
</feature>
<dbReference type="InterPro" id="IPR001577">
    <property type="entry name" value="Peptidase_M8"/>
</dbReference>
<comment type="similarity">
    <text evidence="1 10">Belongs to the peptidase M8 family.</text>
</comment>
<dbReference type="GO" id="GO:0005737">
    <property type="term" value="C:cytoplasm"/>
    <property type="evidence" value="ECO:0007669"/>
    <property type="project" value="TreeGrafter"/>
</dbReference>
<keyword evidence="2 10" id="KW-0645">Protease</keyword>
<name>A0AAV2TVP4_CALDB</name>
<dbReference type="Gene3D" id="3.90.132.10">
    <property type="entry name" value="Leishmanolysin , domain 2"/>
    <property type="match status" value="1"/>
</dbReference>
<dbReference type="EC" id="3.4.24.-" evidence="10"/>
<dbReference type="Proteomes" id="UP001497525">
    <property type="component" value="Unassembled WGS sequence"/>
</dbReference>